<keyword evidence="3" id="KW-1185">Reference proteome</keyword>
<feature type="non-terminal residue" evidence="2">
    <location>
        <position position="245"/>
    </location>
</feature>
<dbReference type="AlphaFoldDB" id="A0A8E2F2C2"/>
<dbReference type="OrthoDB" id="3438781at2759"/>
<dbReference type="Proteomes" id="UP000250140">
    <property type="component" value="Unassembled WGS sequence"/>
</dbReference>
<feature type="chain" id="PRO_5034702516" evidence="1">
    <location>
        <begin position="17"/>
        <end position="245"/>
    </location>
</feature>
<dbReference type="EMBL" id="KV749625">
    <property type="protein sequence ID" value="OCL08653.1"/>
    <property type="molecule type" value="Genomic_DNA"/>
</dbReference>
<sequence>MFLELSLAILISAVCCTSLNVVVRDGCGTNYVSCSPSGANSMTSPNVGPDMSSFYSDLLDSVAGIHFLKRELDAIDEAPIEKRGSPSMCCAQGTSCLSLHGFNVPMCYDKFTTNYILADGSYGTIATGEYSGADGSKVNLLTGNYTTPNGQNGNIYSNDESAKPNAATLSIPPQWTGIGVGSAIPITDLASIVVYTTTIPGTTITPTVLPASTIAASTIETVISGKTTPISTIPATTEPPSTITQ</sequence>
<evidence type="ECO:0000256" key="1">
    <source>
        <dbReference type="SAM" id="SignalP"/>
    </source>
</evidence>
<evidence type="ECO:0000313" key="3">
    <source>
        <dbReference type="Proteomes" id="UP000250140"/>
    </source>
</evidence>
<evidence type="ECO:0000313" key="2">
    <source>
        <dbReference type="EMBL" id="OCL08653.1"/>
    </source>
</evidence>
<proteinExistence type="predicted"/>
<feature type="signal peptide" evidence="1">
    <location>
        <begin position="1"/>
        <end position="16"/>
    </location>
</feature>
<gene>
    <name evidence="2" type="ORF">AOQ84DRAFT_267913</name>
</gene>
<keyword evidence="1" id="KW-0732">Signal</keyword>
<accession>A0A8E2F2C2</accession>
<organism evidence="2 3">
    <name type="scientific">Glonium stellatum</name>
    <dbReference type="NCBI Taxonomy" id="574774"/>
    <lineage>
        <taxon>Eukaryota</taxon>
        <taxon>Fungi</taxon>
        <taxon>Dikarya</taxon>
        <taxon>Ascomycota</taxon>
        <taxon>Pezizomycotina</taxon>
        <taxon>Dothideomycetes</taxon>
        <taxon>Pleosporomycetidae</taxon>
        <taxon>Gloniales</taxon>
        <taxon>Gloniaceae</taxon>
        <taxon>Glonium</taxon>
    </lineage>
</organism>
<reference evidence="2 3" key="1">
    <citation type="journal article" date="2016" name="Nat. Commun.">
        <title>Ectomycorrhizal ecology is imprinted in the genome of the dominant symbiotic fungus Cenococcum geophilum.</title>
        <authorList>
            <consortium name="DOE Joint Genome Institute"/>
            <person name="Peter M."/>
            <person name="Kohler A."/>
            <person name="Ohm R.A."/>
            <person name="Kuo A."/>
            <person name="Krutzmann J."/>
            <person name="Morin E."/>
            <person name="Arend M."/>
            <person name="Barry K.W."/>
            <person name="Binder M."/>
            <person name="Choi C."/>
            <person name="Clum A."/>
            <person name="Copeland A."/>
            <person name="Grisel N."/>
            <person name="Haridas S."/>
            <person name="Kipfer T."/>
            <person name="LaButti K."/>
            <person name="Lindquist E."/>
            <person name="Lipzen A."/>
            <person name="Maire R."/>
            <person name="Meier B."/>
            <person name="Mihaltcheva S."/>
            <person name="Molinier V."/>
            <person name="Murat C."/>
            <person name="Poggeler S."/>
            <person name="Quandt C.A."/>
            <person name="Sperisen C."/>
            <person name="Tritt A."/>
            <person name="Tisserant E."/>
            <person name="Crous P.W."/>
            <person name="Henrissat B."/>
            <person name="Nehls U."/>
            <person name="Egli S."/>
            <person name="Spatafora J.W."/>
            <person name="Grigoriev I.V."/>
            <person name="Martin F.M."/>
        </authorList>
    </citation>
    <scope>NUCLEOTIDE SEQUENCE [LARGE SCALE GENOMIC DNA]</scope>
    <source>
        <strain evidence="2 3">CBS 207.34</strain>
    </source>
</reference>
<protein>
    <submittedName>
        <fullName evidence="2">Uncharacterized protein</fullName>
    </submittedName>
</protein>
<name>A0A8E2F2C2_9PEZI</name>